<dbReference type="Proteomes" id="UP001525961">
    <property type="component" value="Unassembled WGS sequence"/>
</dbReference>
<reference evidence="1 2" key="1">
    <citation type="journal article" date="2022" name="Front. Microbiol.">
        <title>High genomic differentiation and limited gene flow indicate recent cryptic speciation within the genus Laspinema (cyanobacteria).</title>
        <authorList>
            <person name="Stanojkovic A."/>
            <person name="Skoupy S."/>
            <person name="Skaloud P."/>
            <person name="Dvorak P."/>
        </authorList>
    </citation>
    <scope>NUCLEOTIDE SEQUENCE [LARGE SCALE GENOMIC DNA]</scope>
    <source>
        <strain evidence="1 2">D3b</strain>
    </source>
</reference>
<accession>A0ABT2NE96</accession>
<protein>
    <recommendedName>
        <fullName evidence="3">Tetratricopeptide repeat protein</fullName>
    </recommendedName>
</protein>
<dbReference type="RefSeq" id="WP_261237094.1">
    <property type="nucleotide sequence ID" value="NZ_JAMXFA010000045.1"/>
</dbReference>
<organism evidence="1 2">
    <name type="scientific">Laspinema olomoucense D3b</name>
    <dbReference type="NCBI Taxonomy" id="2953688"/>
    <lineage>
        <taxon>Bacteria</taxon>
        <taxon>Bacillati</taxon>
        <taxon>Cyanobacteriota</taxon>
        <taxon>Cyanophyceae</taxon>
        <taxon>Oscillatoriophycideae</taxon>
        <taxon>Oscillatoriales</taxon>
        <taxon>Laspinemataceae</taxon>
        <taxon>Laspinema</taxon>
        <taxon>Laspinema olomoucense</taxon>
    </lineage>
</organism>
<keyword evidence="2" id="KW-1185">Reference proteome</keyword>
<sequence length="249" mass="28339">MKSELVRANKPYLSLPAFLSLPVEEAFQWIAKTLEERHSVISYQEDVDIWYRRRAYLQVSQAVAHKRAGEFDVALEIYDRLFQEMPTWAALYSSVYKVLAPAGKLKEAELAIQVNALLLSIKYALYDSELWVTDHDLDLNPDNPYSVLAFWPAQDPSVLKHLGAMMMLKQQTLTPRAAKAYLNSIQGWGSTAGEPDEEILRDQGKEVLLELPWVTLSAVDTPDSFVRKSLVKMKNDMVAILGKQFFLTD</sequence>
<comment type="caution">
    <text evidence="1">The sequence shown here is derived from an EMBL/GenBank/DDBJ whole genome shotgun (WGS) entry which is preliminary data.</text>
</comment>
<evidence type="ECO:0000313" key="1">
    <source>
        <dbReference type="EMBL" id="MCT7980791.1"/>
    </source>
</evidence>
<dbReference type="EMBL" id="JAMXFA010000045">
    <property type="protein sequence ID" value="MCT7980791.1"/>
    <property type="molecule type" value="Genomic_DNA"/>
</dbReference>
<evidence type="ECO:0008006" key="3">
    <source>
        <dbReference type="Google" id="ProtNLM"/>
    </source>
</evidence>
<gene>
    <name evidence="1" type="ORF">NG792_23980</name>
</gene>
<name>A0ABT2NE96_9CYAN</name>
<proteinExistence type="predicted"/>
<evidence type="ECO:0000313" key="2">
    <source>
        <dbReference type="Proteomes" id="UP001525961"/>
    </source>
</evidence>